<dbReference type="EMBL" id="SJPM01000001">
    <property type="protein sequence ID" value="TWU03885.1"/>
    <property type="molecule type" value="Genomic_DNA"/>
</dbReference>
<evidence type="ECO:0000256" key="3">
    <source>
        <dbReference type="ARBA" id="ARBA00022475"/>
    </source>
</evidence>
<feature type="transmembrane region" description="Helical" evidence="7">
    <location>
        <begin position="191"/>
        <end position="218"/>
    </location>
</feature>
<evidence type="ECO:0000313" key="9">
    <source>
        <dbReference type="EMBL" id="TWU03885.1"/>
    </source>
</evidence>
<organism evidence="9 10">
    <name type="scientific">Neorhodopirellula pilleata</name>
    <dbReference type="NCBI Taxonomy" id="2714738"/>
    <lineage>
        <taxon>Bacteria</taxon>
        <taxon>Pseudomonadati</taxon>
        <taxon>Planctomycetota</taxon>
        <taxon>Planctomycetia</taxon>
        <taxon>Pirellulales</taxon>
        <taxon>Pirellulaceae</taxon>
        <taxon>Neorhodopirellula</taxon>
    </lineage>
</organism>
<evidence type="ECO:0000256" key="1">
    <source>
        <dbReference type="ARBA" id="ARBA00004651"/>
    </source>
</evidence>
<dbReference type="RefSeq" id="WP_146576312.1">
    <property type="nucleotide sequence ID" value="NZ_SJPM01000001.1"/>
</dbReference>
<comment type="subcellular location">
    <subcellularLocation>
        <location evidence="1 7">Cell membrane</location>
        <topology evidence="1 7">Multi-pass membrane protein</topology>
    </subcellularLocation>
</comment>
<keyword evidence="10" id="KW-1185">Reference proteome</keyword>
<dbReference type="GO" id="GO:0055085">
    <property type="term" value="P:transmembrane transport"/>
    <property type="evidence" value="ECO:0007669"/>
    <property type="project" value="InterPro"/>
</dbReference>
<feature type="transmembrane region" description="Helical" evidence="7">
    <location>
        <begin position="139"/>
        <end position="161"/>
    </location>
</feature>
<feature type="transmembrane region" description="Helical" evidence="7">
    <location>
        <begin position="75"/>
        <end position="96"/>
    </location>
</feature>
<gene>
    <name evidence="9" type="primary">ssuC</name>
    <name evidence="9" type="ORF">Pla100_08200</name>
</gene>
<dbReference type="PANTHER" id="PTHR30151">
    <property type="entry name" value="ALKANE SULFONATE ABC TRANSPORTER-RELATED, MEMBRANE SUBUNIT"/>
    <property type="match status" value="1"/>
</dbReference>
<keyword evidence="5 7" id="KW-1133">Transmembrane helix</keyword>
<dbReference type="SUPFAM" id="SSF161098">
    <property type="entry name" value="MetI-like"/>
    <property type="match status" value="1"/>
</dbReference>
<evidence type="ECO:0000256" key="4">
    <source>
        <dbReference type="ARBA" id="ARBA00022692"/>
    </source>
</evidence>
<keyword evidence="6 7" id="KW-0472">Membrane</keyword>
<keyword evidence="3" id="KW-1003">Cell membrane</keyword>
<comment type="caution">
    <text evidence="9">The sequence shown here is derived from an EMBL/GenBank/DDBJ whole genome shotgun (WGS) entry which is preliminary data.</text>
</comment>
<evidence type="ECO:0000259" key="8">
    <source>
        <dbReference type="PROSITE" id="PS50928"/>
    </source>
</evidence>
<evidence type="ECO:0000256" key="7">
    <source>
        <dbReference type="RuleBase" id="RU363032"/>
    </source>
</evidence>
<feature type="domain" description="ABC transmembrane type-1" evidence="8">
    <location>
        <begin position="73"/>
        <end position="260"/>
    </location>
</feature>
<evidence type="ECO:0000256" key="5">
    <source>
        <dbReference type="ARBA" id="ARBA00022989"/>
    </source>
</evidence>
<accession>A0A5C6AV43</accession>
<dbReference type="GO" id="GO:0005886">
    <property type="term" value="C:plasma membrane"/>
    <property type="evidence" value="ECO:0007669"/>
    <property type="project" value="UniProtKB-SubCell"/>
</dbReference>
<protein>
    <submittedName>
        <fullName evidence="9">Putative aliphatic sulfonates transport permease protein SsuC</fullName>
    </submittedName>
</protein>
<feature type="transmembrane region" description="Helical" evidence="7">
    <location>
        <begin position="238"/>
        <end position="265"/>
    </location>
</feature>
<dbReference type="PROSITE" id="PS50928">
    <property type="entry name" value="ABC_TM1"/>
    <property type="match status" value="1"/>
</dbReference>
<dbReference type="CDD" id="cd06261">
    <property type="entry name" value="TM_PBP2"/>
    <property type="match status" value="1"/>
</dbReference>
<dbReference type="Proteomes" id="UP000316213">
    <property type="component" value="Unassembled WGS sequence"/>
</dbReference>
<keyword evidence="4 7" id="KW-0812">Transmembrane</keyword>
<sequence>MNEEWTDRHDRARKRWLTELALSSASVIVVAIIAVVVWYGSVRWFDLPRILLPTPMEVVDAGWQRRGDLLSAGAMTLYTATVSLIVAIVIGSLLSIVFSQSKLLKRAFFPYVVFLQTVPIVAIAPLLIIWSGYEFRTAVIATVIICLFPIVNNVTTGLISVRVEHRELFQLYGASRWQTLIRLQIPTAIPYLILGARISSGLAVIGAIVAEFFVSNGADYVGLGALMTAWQGLLKTDALIAALAVSTLLGLILFGAVVLIGRFFLYRYTRVN</sequence>
<dbReference type="Gene3D" id="1.10.3720.10">
    <property type="entry name" value="MetI-like"/>
    <property type="match status" value="1"/>
</dbReference>
<comment type="similarity">
    <text evidence="7">Belongs to the binding-protein-dependent transport system permease family.</text>
</comment>
<evidence type="ECO:0000256" key="2">
    <source>
        <dbReference type="ARBA" id="ARBA00022448"/>
    </source>
</evidence>
<proteinExistence type="inferred from homology"/>
<evidence type="ECO:0000313" key="10">
    <source>
        <dbReference type="Proteomes" id="UP000316213"/>
    </source>
</evidence>
<keyword evidence="2 7" id="KW-0813">Transport</keyword>
<dbReference type="AlphaFoldDB" id="A0A5C6AV43"/>
<dbReference type="InterPro" id="IPR035906">
    <property type="entry name" value="MetI-like_sf"/>
</dbReference>
<name>A0A5C6AV43_9BACT</name>
<dbReference type="PANTHER" id="PTHR30151:SF41">
    <property type="entry name" value="ABC TRANSPORTER PERMEASE PROTEIN"/>
    <property type="match status" value="1"/>
</dbReference>
<dbReference type="InterPro" id="IPR000515">
    <property type="entry name" value="MetI-like"/>
</dbReference>
<feature type="transmembrane region" description="Helical" evidence="7">
    <location>
        <begin position="20"/>
        <end position="39"/>
    </location>
</feature>
<dbReference type="OrthoDB" id="9804353at2"/>
<evidence type="ECO:0000256" key="6">
    <source>
        <dbReference type="ARBA" id="ARBA00023136"/>
    </source>
</evidence>
<feature type="transmembrane region" description="Helical" evidence="7">
    <location>
        <begin position="108"/>
        <end position="133"/>
    </location>
</feature>
<dbReference type="Pfam" id="PF00528">
    <property type="entry name" value="BPD_transp_1"/>
    <property type="match status" value="1"/>
</dbReference>
<reference evidence="9 10" key="1">
    <citation type="submission" date="2019-02" db="EMBL/GenBank/DDBJ databases">
        <title>Deep-cultivation of Planctomycetes and their phenomic and genomic characterization uncovers novel biology.</title>
        <authorList>
            <person name="Wiegand S."/>
            <person name="Jogler M."/>
            <person name="Boedeker C."/>
            <person name="Pinto D."/>
            <person name="Vollmers J."/>
            <person name="Rivas-Marin E."/>
            <person name="Kohn T."/>
            <person name="Peeters S.H."/>
            <person name="Heuer A."/>
            <person name="Rast P."/>
            <person name="Oberbeckmann S."/>
            <person name="Bunk B."/>
            <person name="Jeske O."/>
            <person name="Meyerdierks A."/>
            <person name="Storesund J.E."/>
            <person name="Kallscheuer N."/>
            <person name="Luecker S."/>
            <person name="Lage O.M."/>
            <person name="Pohl T."/>
            <person name="Merkel B.J."/>
            <person name="Hornburger P."/>
            <person name="Mueller R.-W."/>
            <person name="Bruemmer F."/>
            <person name="Labrenz M."/>
            <person name="Spormann A.M."/>
            <person name="Op Den Camp H."/>
            <person name="Overmann J."/>
            <person name="Amann R."/>
            <person name="Jetten M.S.M."/>
            <person name="Mascher T."/>
            <person name="Medema M.H."/>
            <person name="Devos D.P."/>
            <person name="Kaster A.-K."/>
            <person name="Ovreas L."/>
            <person name="Rohde M."/>
            <person name="Galperin M.Y."/>
            <person name="Jogler C."/>
        </authorList>
    </citation>
    <scope>NUCLEOTIDE SEQUENCE [LARGE SCALE GENOMIC DNA]</scope>
    <source>
        <strain evidence="9 10">Pla100</strain>
    </source>
</reference>